<comment type="caution">
    <text evidence="1">The sequence shown here is derived from an EMBL/GenBank/DDBJ whole genome shotgun (WGS) entry which is preliminary data.</text>
</comment>
<dbReference type="AlphaFoldDB" id="A0AAW0J1R5"/>
<reference evidence="1 2" key="1">
    <citation type="journal article" date="2023" name="bioRxiv">
        <title>Conserved and derived expression patterns and positive selection on dental genes reveal complex evolutionary context of ever-growing rodent molars.</title>
        <authorList>
            <person name="Calamari Z.T."/>
            <person name="Song A."/>
            <person name="Cohen E."/>
            <person name="Akter M."/>
            <person name="Roy R.D."/>
            <person name="Hallikas O."/>
            <person name="Christensen M.M."/>
            <person name="Li P."/>
            <person name="Marangoni P."/>
            <person name="Jernvall J."/>
            <person name="Klein O.D."/>
        </authorList>
    </citation>
    <scope>NUCLEOTIDE SEQUENCE [LARGE SCALE GENOMIC DNA]</scope>
    <source>
        <strain evidence="1">V071</strain>
    </source>
</reference>
<gene>
    <name evidence="1" type="ORF">U0070_011503</name>
</gene>
<name>A0AAW0J1R5_MYOGA</name>
<evidence type="ECO:0000313" key="2">
    <source>
        <dbReference type="Proteomes" id="UP001488838"/>
    </source>
</evidence>
<sequence length="51" mass="5612">MSRGWKCWQCPINLNSAEIVNAKAIIGRTALLTIRITNPSARLQQGKGTDD</sequence>
<dbReference type="EMBL" id="JBBHLL010000072">
    <property type="protein sequence ID" value="KAK7820462.1"/>
    <property type="molecule type" value="Genomic_DNA"/>
</dbReference>
<proteinExistence type="predicted"/>
<protein>
    <submittedName>
        <fullName evidence="1">Uncharacterized protein</fullName>
    </submittedName>
</protein>
<dbReference type="Proteomes" id="UP001488838">
    <property type="component" value="Unassembled WGS sequence"/>
</dbReference>
<evidence type="ECO:0000313" key="1">
    <source>
        <dbReference type="EMBL" id="KAK7820462.1"/>
    </source>
</evidence>
<feature type="non-terminal residue" evidence="1">
    <location>
        <position position="51"/>
    </location>
</feature>
<keyword evidence="2" id="KW-1185">Reference proteome</keyword>
<organism evidence="1 2">
    <name type="scientific">Myodes glareolus</name>
    <name type="common">Bank vole</name>
    <name type="synonym">Clethrionomys glareolus</name>
    <dbReference type="NCBI Taxonomy" id="447135"/>
    <lineage>
        <taxon>Eukaryota</taxon>
        <taxon>Metazoa</taxon>
        <taxon>Chordata</taxon>
        <taxon>Craniata</taxon>
        <taxon>Vertebrata</taxon>
        <taxon>Euteleostomi</taxon>
        <taxon>Mammalia</taxon>
        <taxon>Eutheria</taxon>
        <taxon>Euarchontoglires</taxon>
        <taxon>Glires</taxon>
        <taxon>Rodentia</taxon>
        <taxon>Myomorpha</taxon>
        <taxon>Muroidea</taxon>
        <taxon>Cricetidae</taxon>
        <taxon>Arvicolinae</taxon>
        <taxon>Myodes</taxon>
    </lineage>
</organism>
<accession>A0AAW0J1R5</accession>